<dbReference type="GO" id="GO:0008757">
    <property type="term" value="F:S-adenosylmethionine-dependent methyltransferase activity"/>
    <property type="evidence" value="ECO:0007669"/>
    <property type="project" value="InterPro"/>
</dbReference>
<keyword evidence="2" id="KW-0489">Methyltransferase</keyword>
<proteinExistence type="predicted"/>
<dbReference type="InterPro" id="IPR029063">
    <property type="entry name" value="SAM-dependent_MTases_sf"/>
</dbReference>
<dbReference type="RefSeq" id="WP_109621647.1">
    <property type="nucleotide sequence ID" value="NZ_QGDO01000007.1"/>
</dbReference>
<dbReference type="SUPFAM" id="SSF53335">
    <property type="entry name" value="S-adenosyl-L-methionine-dependent methyltransferases"/>
    <property type="match status" value="1"/>
</dbReference>
<dbReference type="InterPro" id="IPR013216">
    <property type="entry name" value="Methyltransf_11"/>
</dbReference>
<dbReference type="Gene3D" id="3.40.50.150">
    <property type="entry name" value="Vaccinia Virus protein VP39"/>
    <property type="match status" value="1"/>
</dbReference>
<gene>
    <name evidence="2" type="ORF">BC781_107102</name>
</gene>
<dbReference type="CDD" id="cd02440">
    <property type="entry name" value="AdoMet_MTases"/>
    <property type="match status" value="1"/>
</dbReference>
<dbReference type="Proteomes" id="UP000245535">
    <property type="component" value="Unassembled WGS sequence"/>
</dbReference>
<feature type="domain" description="Methyltransferase type 11" evidence="1">
    <location>
        <begin position="57"/>
        <end position="103"/>
    </location>
</feature>
<evidence type="ECO:0000313" key="2">
    <source>
        <dbReference type="EMBL" id="PWJ38512.1"/>
    </source>
</evidence>
<dbReference type="GO" id="GO:0032259">
    <property type="term" value="P:methylation"/>
    <property type="evidence" value="ECO:0007669"/>
    <property type="project" value="UniProtKB-KW"/>
</dbReference>
<evidence type="ECO:0000313" key="3">
    <source>
        <dbReference type="Proteomes" id="UP000245535"/>
    </source>
</evidence>
<dbReference type="Pfam" id="PF08241">
    <property type="entry name" value="Methyltransf_11"/>
    <property type="match status" value="1"/>
</dbReference>
<keyword evidence="3" id="KW-1185">Reference proteome</keyword>
<reference evidence="2 3" key="1">
    <citation type="submission" date="2018-03" db="EMBL/GenBank/DDBJ databases">
        <title>Genomic Encyclopedia of Archaeal and Bacterial Type Strains, Phase II (KMG-II): from individual species to whole genera.</title>
        <authorList>
            <person name="Goeker M."/>
        </authorList>
    </citation>
    <scope>NUCLEOTIDE SEQUENCE [LARGE SCALE GENOMIC DNA]</scope>
    <source>
        <strain evidence="2 3">DSM 28229</strain>
    </source>
</reference>
<evidence type="ECO:0000259" key="1">
    <source>
        <dbReference type="Pfam" id="PF08241"/>
    </source>
</evidence>
<dbReference type="EMBL" id="QGDO01000007">
    <property type="protein sequence ID" value="PWJ38512.1"/>
    <property type="molecule type" value="Genomic_DNA"/>
</dbReference>
<dbReference type="AlphaFoldDB" id="A0A315Z516"/>
<protein>
    <submittedName>
        <fullName evidence="2">Methyltransferase family protein</fullName>
    </submittedName>
</protein>
<dbReference type="OrthoDB" id="9805171at2"/>
<name>A0A315Z516_SEDFL</name>
<organism evidence="2 3">
    <name type="scientific">Sediminitomix flava</name>
    <dbReference type="NCBI Taxonomy" id="379075"/>
    <lineage>
        <taxon>Bacteria</taxon>
        <taxon>Pseudomonadati</taxon>
        <taxon>Bacteroidota</taxon>
        <taxon>Cytophagia</taxon>
        <taxon>Cytophagales</taxon>
        <taxon>Flammeovirgaceae</taxon>
        <taxon>Sediminitomix</taxon>
    </lineage>
</organism>
<comment type="caution">
    <text evidence="2">The sequence shown here is derived from an EMBL/GenBank/DDBJ whole genome shotgun (WGS) entry which is preliminary data.</text>
</comment>
<keyword evidence="2" id="KW-0808">Transferase</keyword>
<accession>A0A315Z516</accession>
<sequence length="263" mass="30719">MKLRNPKNRFDLQINSKDRVLEIGGGHNPHPRANVIVDKYDDDNTHRSGNLYLGKGQEFIKADGESLPFEDKEFDYVICCHVLEHVPNPIKFLNEMIRVSKRGYIEIPSLMGEFLVPKYSHEWVCLEVENKLCVVRKSDIGMDKQVHNFGDLFLYYLNSFSFPYKVLTELYPNLLTVRIEWNQNLEFEINPEDEAYMSYFNKPWTYEMMQKQFPNDGLAKEFGKFLKASVNIGATYILNRFKGKKRDSVEKIGLQDTNPVVSE</sequence>